<protein>
    <submittedName>
        <fullName evidence="2">Sugar phosphate isomerase/epimerase family protein</fullName>
    </submittedName>
</protein>
<reference evidence="2 3" key="1">
    <citation type="journal article" date="2019" name="Int. J. Syst. Evol. Microbiol.">
        <title>The Global Catalogue of Microorganisms (GCM) 10K type strain sequencing project: providing services to taxonomists for standard genome sequencing and annotation.</title>
        <authorList>
            <consortium name="The Broad Institute Genomics Platform"/>
            <consortium name="The Broad Institute Genome Sequencing Center for Infectious Disease"/>
            <person name="Wu L."/>
            <person name="Ma J."/>
        </authorList>
    </citation>
    <scope>NUCLEOTIDE SEQUENCE [LARGE SCALE GENOMIC DNA]</scope>
    <source>
        <strain evidence="2 3">PSR21</strain>
    </source>
</reference>
<dbReference type="PANTHER" id="PTHR12110:SF41">
    <property type="entry name" value="INOSOSE DEHYDRATASE"/>
    <property type="match status" value="1"/>
</dbReference>
<name>A0ABD6A5H7_9EURY</name>
<keyword evidence="2" id="KW-0413">Isomerase</keyword>
<dbReference type="Gene3D" id="3.20.20.150">
    <property type="entry name" value="Divalent-metal-dependent TIM barrel enzymes"/>
    <property type="match status" value="1"/>
</dbReference>
<dbReference type="GO" id="GO:0016853">
    <property type="term" value="F:isomerase activity"/>
    <property type="evidence" value="ECO:0007669"/>
    <property type="project" value="UniProtKB-KW"/>
</dbReference>
<evidence type="ECO:0000313" key="3">
    <source>
        <dbReference type="Proteomes" id="UP001596547"/>
    </source>
</evidence>
<dbReference type="InterPro" id="IPR013022">
    <property type="entry name" value="Xyl_isomerase-like_TIM-brl"/>
</dbReference>
<dbReference type="PANTHER" id="PTHR12110">
    <property type="entry name" value="HYDROXYPYRUVATE ISOMERASE"/>
    <property type="match status" value="1"/>
</dbReference>
<dbReference type="RefSeq" id="WP_276304934.1">
    <property type="nucleotide sequence ID" value="NZ_CP119992.1"/>
</dbReference>
<accession>A0ABD6A5H7</accession>
<evidence type="ECO:0000259" key="1">
    <source>
        <dbReference type="Pfam" id="PF01261"/>
    </source>
</evidence>
<dbReference type="GeneID" id="79314499"/>
<dbReference type="Proteomes" id="UP001596547">
    <property type="component" value="Unassembled WGS sequence"/>
</dbReference>
<keyword evidence="3" id="KW-1185">Reference proteome</keyword>
<gene>
    <name evidence="2" type="ORF">ACFQPE_01805</name>
</gene>
<dbReference type="InterPro" id="IPR050312">
    <property type="entry name" value="IolE/XylAMocC-like"/>
</dbReference>
<dbReference type="EMBL" id="JBHTBF010000001">
    <property type="protein sequence ID" value="MFC7315532.1"/>
    <property type="molecule type" value="Genomic_DNA"/>
</dbReference>
<proteinExistence type="predicted"/>
<comment type="caution">
    <text evidence="2">The sequence shown here is derived from an EMBL/GenBank/DDBJ whole genome shotgun (WGS) entry which is preliminary data.</text>
</comment>
<sequence length="244" mass="25532">MAKTAVQLYTLRDADAPLPDLLREIADAGYDGVEFAEPVPDGERDAVGEALDRTGLATVGAHAGIDLVESDPASLVESCGTLGCDRVVVPWLDPEHFATQTATYRAAVRLSEAADALAERGIDLLYHNHTQEFADVGASSAYGLLVPATVGVGYELDLGWAAAGGYDPAAILRRFGPHVPLVHAADVDGAGASVELGAGVVDLPACVGAALDAGCEWFVYEHDEPDDPLESMRHGSEELDRLLG</sequence>
<evidence type="ECO:0000313" key="2">
    <source>
        <dbReference type="EMBL" id="MFC7315532.1"/>
    </source>
</evidence>
<feature type="domain" description="Xylose isomerase-like TIM barrel" evidence="1">
    <location>
        <begin position="22"/>
        <end position="237"/>
    </location>
</feature>
<dbReference type="InterPro" id="IPR036237">
    <property type="entry name" value="Xyl_isomerase-like_sf"/>
</dbReference>
<dbReference type="SUPFAM" id="SSF51658">
    <property type="entry name" value="Xylose isomerase-like"/>
    <property type="match status" value="1"/>
</dbReference>
<organism evidence="2 3">
    <name type="scientific">Halomarina halobia</name>
    <dbReference type="NCBI Taxonomy" id="3033386"/>
    <lineage>
        <taxon>Archaea</taxon>
        <taxon>Methanobacteriati</taxon>
        <taxon>Methanobacteriota</taxon>
        <taxon>Stenosarchaea group</taxon>
        <taxon>Halobacteria</taxon>
        <taxon>Halobacteriales</taxon>
        <taxon>Natronomonadaceae</taxon>
        <taxon>Halomarina</taxon>
    </lineage>
</organism>
<dbReference type="Pfam" id="PF01261">
    <property type="entry name" value="AP_endonuc_2"/>
    <property type="match status" value="1"/>
</dbReference>
<dbReference type="AlphaFoldDB" id="A0ABD6A5H7"/>